<dbReference type="STRING" id="688246.Premu_2528"/>
<evidence type="ECO:0008006" key="5">
    <source>
        <dbReference type="Google" id="ProtNLM"/>
    </source>
</evidence>
<evidence type="ECO:0000256" key="1">
    <source>
        <dbReference type="SAM" id="MobiDB-lite"/>
    </source>
</evidence>
<protein>
    <recommendedName>
        <fullName evidence="5">Outer membrane protein beta-barrel domain-containing protein</fullName>
    </recommendedName>
</protein>
<feature type="region of interest" description="Disordered" evidence="1">
    <location>
        <begin position="750"/>
        <end position="769"/>
    </location>
</feature>
<dbReference type="SUPFAM" id="SSF56935">
    <property type="entry name" value="Porins"/>
    <property type="match status" value="1"/>
</dbReference>
<accession>F8NAX7</accession>
<evidence type="ECO:0000313" key="3">
    <source>
        <dbReference type="EMBL" id="EGN57885.1"/>
    </source>
</evidence>
<name>F8NAX7_9BACT</name>
<dbReference type="EMBL" id="GL945017">
    <property type="protein sequence ID" value="EGN57885.1"/>
    <property type="molecule type" value="Genomic_DNA"/>
</dbReference>
<evidence type="ECO:0000313" key="4">
    <source>
        <dbReference type="Proteomes" id="UP000002772"/>
    </source>
</evidence>
<reference evidence="4" key="1">
    <citation type="journal article" date="2011" name="Stand. Genomic Sci.">
        <title>Non-contiguous finished genome sequence of the opportunistic oral pathogen Prevotella multisaccharivorax type strain (PPPA20).</title>
        <authorList>
            <person name="Pati A."/>
            <person name="Gronow S."/>
            <person name="Lu M."/>
            <person name="Lapidus A."/>
            <person name="Nolan M."/>
            <person name="Lucas S."/>
            <person name="Hammon N."/>
            <person name="Deshpande S."/>
            <person name="Cheng J.F."/>
            <person name="Tapia R."/>
            <person name="Han C."/>
            <person name="Goodwin L."/>
            <person name="Pitluck S."/>
            <person name="Liolios K."/>
            <person name="Pagani I."/>
            <person name="Mavromatis K."/>
            <person name="Mikhailova N."/>
            <person name="Huntemann M."/>
            <person name="Chen A."/>
            <person name="Palaniappan K."/>
            <person name="Land M."/>
            <person name="Hauser L."/>
            <person name="Detter J.C."/>
            <person name="Brambilla E.M."/>
            <person name="Rohde M."/>
            <person name="Goker M."/>
            <person name="Woyke T."/>
            <person name="Bristow J."/>
            <person name="Eisen J.A."/>
            <person name="Markowitz V."/>
            <person name="Hugenholtz P."/>
            <person name="Kyrpides N.C."/>
            <person name="Klenk H.P."/>
            <person name="Ivanova N."/>
        </authorList>
    </citation>
    <scope>NUCLEOTIDE SEQUENCE [LARGE SCALE GENOMIC DNA]</scope>
    <source>
        <strain evidence="4">DSM 17128</strain>
    </source>
</reference>
<proteinExistence type="predicted"/>
<dbReference type="AlphaFoldDB" id="F8NAX7"/>
<evidence type="ECO:0000256" key="2">
    <source>
        <dbReference type="SAM" id="SignalP"/>
    </source>
</evidence>
<dbReference type="HOGENOM" id="CLU_019825_0_1_10"/>
<feature type="signal peptide" evidence="2">
    <location>
        <begin position="1"/>
        <end position="17"/>
    </location>
</feature>
<dbReference type="eggNOG" id="COG4771">
    <property type="taxonomic scope" value="Bacteria"/>
</dbReference>
<organism evidence="3 4">
    <name type="scientific">Hallella multisaccharivorax DSM 17128</name>
    <dbReference type="NCBI Taxonomy" id="688246"/>
    <lineage>
        <taxon>Bacteria</taxon>
        <taxon>Pseudomonadati</taxon>
        <taxon>Bacteroidota</taxon>
        <taxon>Bacteroidia</taxon>
        <taxon>Bacteroidales</taxon>
        <taxon>Prevotellaceae</taxon>
        <taxon>Hallella</taxon>
    </lineage>
</organism>
<gene>
    <name evidence="3" type="ORF">Premu_2528</name>
</gene>
<dbReference type="Proteomes" id="UP000002772">
    <property type="component" value="Unassembled WGS sequence"/>
</dbReference>
<feature type="chain" id="PRO_5003375919" description="Outer membrane protein beta-barrel domain-containing protein" evidence="2">
    <location>
        <begin position="18"/>
        <end position="769"/>
    </location>
</feature>
<sequence length="769" mass="88088">MRKFLIFLLLNSTLCVAQHRITGTVVNDQHVPLKAMVLLLHSSGKVIAKSQADCSNGRFVLAVDSMSLPLSIVISHLGYQSDTIKVDTIKTEMVLGTVMLLPKNIMLGEVSVKGSNVTVRDGVKRIFPTDFHRQNSTDALIMLDKMNLSRISVDPLSKQITMNGGGTVKVLINGREASVTEVSSISPLVIKRIDYHDAPEVRYGNADVVLDFITRSDDAGGRLYTSLWQGMATAFGEDYVSMKLNRKNSQLSIDYSLAYRNWHHLSRVYEETFNLPNDTLERCEHGLPGKFEYDNHDIHLTYNWQRDERQFNLSMGTGIKNAPFKEWSSLISATGFSGTAKDNANSSSFSPYLQVYWQMPVANNQLLYLNVAGQYTDGKFNRQYVETNGKNEDHSFVSNNKEKQKGYGLSAIYEAKENWGTLTLGIDFKQQFISSDFAYSASSFSSNHQFMRLSNLYAYAQWGRSWKKLYSRLSLGANQQETQVADTKQSPLTIRPSVFLRYTVSPHWELRYQGYVTNIMPGLAALSEYSQRIDFIQTQKGNPDLRSQMDIYNALVGSHRMKNMEWTLYLNHTYSLHPIMEYSYVDGNRIIRTQENHSSFQNYTAELSNGGQLWNSHISYNVFAGVKHYISHGNDYTHHYSIPYYGGQLSVYYQRYTLRWSIRKSVQDRYWGETLYRYEDGQMLSIGYQSNKLRVLADVLNLFTKKHIAAMENFSAVAPYHRYEYLNETRNLIRLNVTLNLSFGKNYHERQPKLNQSTTTESSIIRGEK</sequence>
<keyword evidence="2" id="KW-0732">Signal</keyword>
<keyword evidence="4" id="KW-1185">Reference proteome</keyword>
<feature type="compositionally biased region" description="Polar residues" evidence="1">
    <location>
        <begin position="753"/>
        <end position="763"/>
    </location>
</feature>